<name>A0AAV8W7W4_9CUCU</name>
<reference evidence="2 3" key="1">
    <citation type="journal article" date="2023" name="Insect Mol. Biol.">
        <title>Genome sequencing provides insights into the evolution of gene families encoding plant cell wall-degrading enzymes in longhorned beetles.</title>
        <authorList>
            <person name="Shin N.R."/>
            <person name="Okamura Y."/>
            <person name="Kirsch R."/>
            <person name="Pauchet Y."/>
        </authorList>
    </citation>
    <scope>NUCLEOTIDE SEQUENCE [LARGE SCALE GENOMIC DNA]</scope>
    <source>
        <strain evidence="2">EAD_L_NR</strain>
    </source>
</reference>
<evidence type="ECO:0000313" key="3">
    <source>
        <dbReference type="Proteomes" id="UP001159042"/>
    </source>
</evidence>
<feature type="non-terminal residue" evidence="2">
    <location>
        <position position="1"/>
    </location>
</feature>
<accession>A0AAV8W7W4</accession>
<organism evidence="2 3">
    <name type="scientific">Exocentrus adspersus</name>
    <dbReference type="NCBI Taxonomy" id="1586481"/>
    <lineage>
        <taxon>Eukaryota</taxon>
        <taxon>Metazoa</taxon>
        <taxon>Ecdysozoa</taxon>
        <taxon>Arthropoda</taxon>
        <taxon>Hexapoda</taxon>
        <taxon>Insecta</taxon>
        <taxon>Pterygota</taxon>
        <taxon>Neoptera</taxon>
        <taxon>Endopterygota</taxon>
        <taxon>Coleoptera</taxon>
        <taxon>Polyphaga</taxon>
        <taxon>Cucujiformia</taxon>
        <taxon>Chrysomeloidea</taxon>
        <taxon>Cerambycidae</taxon>
        <taxon>Lamiinae</taxon>
        <taxon>Acanthocinini</taxon>
        <taxon>Exocentrus</taxon>
    </lineage>
</organism>
<evidence type="ECO:0000313" key="2">
    <source>
        <dbReference type="EMBL" id="KAJ8922578.1"/>
    </source>
</evidence>
<keyword evidence="3" id="KW-1185">Reference proteome</keyword>
<dbReference type="EMBL" id="JANEYG010000006">
    <property type="protein sequence ID" value="KAJ8922578.1"/>
    <property type="molecule type" value="Genomic_DNA"/>
</dbReference>
<gene>
    <name evidence="2" type="ORF">NQ315_007608</name>
</gene>
<protein>
    <recommendedName>
        <fullName evidence="4">Gustatory receptor</fullName>
    </recommendedName>
</protein>
<evidence type="ECO:0008006" key="4">
    <source>
        <dbReference type="Google" id="ProtNLM"/>
    </source>
</evidence>
<proteinExistence type="predicted"/>
<evidence type="ECO:0000256" key="1">
    <source>
        <dbReference type="SAM" id="Phobius"/>
    </source>
</evidence>
<dbReference type="Proteomes" id="UP001159042">
    <property type="component" value="Unassembled WGS sequence"/>
</dbReference>
<keyword evidence="1" id="KW-1133">Transmembrane helix</keyword>
<dbReference type="AlphaFoldDB" id="A0AAV8W7W4"/>
<keyword evidence="1" id="KW-0812">Transmembrane</keyword>
<feature type="transmembrane region" description="Helical" evidence="1">
    <location>
        <begin position="16"/>
        <end position="36"/>
    </location>
</feature>
<keyword evidence="1" id="KW-0472">Membrane</keyword>
<comment type="caution">
    <text evidence="2">The sequence shown here is derived from an EMBL/GenBank/DDBJ whole genome shotgun (WGS) entry which is preliminary data.</text>
</comment>
<sequence length="96" mass="11019">TGVMGVTSLTIDADTYLWNMIYILTTVAFMILATVLKHEVCIKKTKFPRNTFLLQLLHQVLDLNIFGNFEVHLSRVLSDLQALVNLMMFVTQFRAK</sequence>